<dbReference type="InterPro" id="IPR024534">
    <property type="entry name" value="JetD_C"/>
</dbReference>
<gene>
    <name evidence="3" type="ORF">GCM10023153_23000</name>
</gene>
<protein>
    <submittedName>
        <fullName evidence="3">DUF3322 and DUF2220 domain-containing protein</fullName>
    </submittedName>
</protein>
<proteinExistence type="predicted"/>
<reference evidence="4" key="1">
    <citation type="journal article" date="2019" name="Int. J. Syst. Evol. Microbiol.">
        <title>The Global Catalogue of Microorganisms (GCM) 10K type strain sequencing project: providing services to taxonomists for standard genome sequencing and annotation.</title>
        <authorList>
            <consortium name="The Broad Institute Genomics Platform"/>
            <consortium name="The Broad Institute Genome Sequencing Center for Infectious Disease"/>
            <person name="Wu L."/>
            <person name="Ma J."/>
        </authorList>
    </citation>
    <scope>NUCLEOTIDE SEQUENCE [LARGE SCALE GENOMIC DNA]</scope>
    <source>
        <strain evidence="4">JCM 17738</strain>
    </source>
</reference>
<feature type="domain" description="DUF3322" evidence="2">
    <location>
        <begin position="2"/>
        <end position="152"/>
    </location>
</feature>
<keyword evidence="4" id="KW-1185">Reference proteome</keyword>
<dbReference type="PIRSF" id="PIRSF028408">
    <property type="entry name" value="UCP028408"/>
    <property type="match status" value="1"/>
</dbReference>
<comment type="caution">
    <text evidence="3">The sequence shown here is derived from an EMBL/GenBank/DDBJ whole genome shotgun (WGS) entry which is preliminary data.</text>
</comment>
<evidence type="ECO:0000313" key="4">
    <source>
        <dbReference type="Proteomes" id="UP001500390"/>
    </source>
</evidence>
<evidence type="ECO:0000259" key="1">
    <source>
        <dbReference type="Pfam" id="PF09983"/>
    </source>
</evidence>
<accession>A0ABP8JZH9</accession>
<dbReference type="InterPro" id="IPR024537">
    <property type="entry name" value="DUF3322"/>
</dbReference>
<evidence type="ECO:0000313" key="3">
    <source>
        <dbReference type="EMBL" id="GAA4398306.1"/>
    </source>
</evidence>
<name>A0ABP8JZH9_9MICO</name>
<dbReference type="Pfam" id="PF09983">
    <property type="entry name" value="JetD_C"/>
    <property type="match status" value="1"/>
</dbReference>
<dbReference type="Pfam" id="PF11795">
    <property type="entry name" value="DUF3322"/>
    <property type="match status" value="1"/>
</dbReference>
<dbReference type="InterPro" id="IPR014544">
    <property type="entry name" value="UCP028408"/>
</dbReference>
<dbReference type="EMBL" id="BAABFX010000032">
    <property type="protein sequence ID" value="GAA4398306.1"/>
    <property type="molecule type" value="Genomic_DNA"/>
</dbReference>
<feature type="domain" description="Wadjet protein JetD C-terminal" evidence="1">
    <location>
        <begin position="172"/>
        <end position="348"/>
    </location>
</feature>
<organism evidence="3 4">
    <name type="scientific">Ornithinibacter aureus</name>
    <dbReference type="NCBI Taxonomy" id="622664"/>
    <lineage>
        <taxon>Bacteria</taxon>
        <taxon>Bacillati</taxon>
        <taxon>Actinomycetota</taxon>
        <taxon>Actinomycetes</taxon>
        <taxon>Micrococcales</taxon>
        <taxon>Intrasporangiaceae</taxon>
        <taxon>Ornithinibacter</taxon>
    </lineage>
</organism>
<sequence>MRGPTPREVSAQLSQVRSWRDALVAGSRGGTCYDLTERSIGGRVIGSASLPDRVKVTAYDQWWRLLGVTEQVRAFDALLARTREAHPALVDWVARSPLRALAVSTDWEHLLAAHAWLVESAGQGRHLREVTAPGVDTKFIEGHARVLGEWLDATVAFDPRHSAARRFARRYGFAEAPQLLRLRVDAGLGVLPPGVSEVGLRVAEAGALAVAPSQVLIVENLTTYLAVPVPEGGVVVWGQGFDAGRLGRMPWLGVALRVRYWGDLDTHGFAILDLVRSQVPQVTSVLMDLDTLLHHRTRWVPEPKQTRADLVHLTGGERALYEDLVEDVHGPSVRLEQERIDWAWVLERL</sequence>
<evidence type="ECO:0000259" key="2">
    <source>
        <dbReference type="Pfam" id="PF11795"/>
    </source>
</evidence>
<dbReference type="Proteomes" id="UP001500390">
    <property type="component" value="Unassembled WGS sequence"/>
</dbReference>